<feature type="region of interest" description="Disordered" evidence="1">
    <location>
        <begin position="62"/>
        <end position="82"/>
    </location>
</feature>
<comment type="caution">
    <text evidence="2">The sequence shown here is derived from an EMBL/GenBank/DDBJ whole genome shotgun (WGS) entry which is preliminary data.</text>
</comment>
<protein>
    <submittedName>
        <fullName evidence="2">Uncharacterized protein</fullName>
    </submittedName>
</protein>
<organism evidence="2 3">
    <name type="scientific">Rubroshorea leprosula</name>
    <dbReference type="NCBI Taxonomy" id="152421"/>
    <lineage>
        <taxon>Eukaryota</taxon>
        <taxon>Viridiplantae</taxon>
        <taxon>Streptophyta</taxon>
        <taxon>Embryophyta</taxon>
        <taxon>Tracheophyta</taxon>
        <taxon>Spermatophyta</taxon>
        <taxon>Magnoliopsida</taxon>
        <taxon>eudicotyledons</taxon>
        <taxon>Gunneridae</taxon>
        <taxon>Pentapetalae</taxon>
        <taxon>rosids</taxon>
        <taxon>malvids</taxon>
        <taxon>Malvales</taxon>
        <taxon>Dipterocarpaceae</taxon>
        <taxon>Rubroshorea</taxon>
    </lineage>
</organism>
<dbReference type="Proteomes" id="UP001054252">
    <property type="component" value="Unassembled WGS sequence"/>
</dbReference>
<dbReference type="EMBL" id="BPVZ01000191">
    <property type="protein sequence ID" value="GKV45206.1"/>
    <property type="molecule type" value="Genomic_DNA"/>
</dbReference>
<reference evidence="2 3" key="1">
    <citation type="journal article" date="2021" name="Commun. Biol.">
        <title>The genome of Shorea leprosula (Dipterocarpaceae) highlights the ecological relevance of drought in aseasonal tropical rainforests.</title>
        <authorList>
            <person name="Ng K.K.S."/>
            <person name="Kobayashi M.J."/>
            <person name="Fawcett J.A."/>
            <person name="Hatakeyama M."/>
            <person name="Paape T."/>
            <person name="Ng C.H."/>
            <person name="Ang C.C."/>
            <person name="Tnah L.H."/>
            <person name="Lee C.T."/>
            <person name="Nishiyama T."/>
            <person name="Sese J."/>
            <person name="O'Brien M.J."/>
            <person name="Copetti D."/>
            <person name="Mohd Noor M.I."/>
            <person name="Ong R.C."/>
            <person name="Putra M."/>
            <person name="Sireger I.Z."/>
            <person name="Indrioko S."/>
            <person name="Kosugi Y."/>
            <person name="Izuno A."/>
            <person name="Isagi Y."/>
            <person name="Lee S.L."/>
            <person name="Shimizu K.K."/>
        </authorList>
    </citation>
    <scope>NUCLEOTIDE SEQUENCE [LARGE SCALE GENOMIC DNA]</scope>
    <source>
        <strain evidence="2">214</strain>
    </source>
</reference>
<evidence type="ECO:0000313" key="3">
    <source>
        <dbReference type="Proteomes" id="UP001054252"/>
    </source>
</evidence>
<name>A0AAV5M8K2_9ROSI</name>
<proteinExistence type="predicted"/>
<accession>A0AAV5M8K2</accession>
<feature type="region of interest" description="Disordered" evidence="1">
    <location>
        <begin position="1"/>
        <end position="22"/>
    </location>
</feature>
<evidence type="ECO:0000313" key="2">
    <source>
        <dbReference type="EMBL" id="GKV45206.1"/>
    </source>
</evidence>
<gene>
    <name evidence="2" type="ORF">SLEP1_g52314</name>
</gene>
<sequence length="82" mass="8835">MESSSNSGAGPGRASAGASDGAMARTVVRDVGLVEHNYEIHYHLIYNGMPPRPAELRARRALHFGSKTQREKERGKGAQLSS</sequence>
<keyword evidence="3" id="KW-1185">Reference proteome</keyword>
<dbReference type="AlphaFoldDB" id="A0AAV5M8K2"/>
<evidence type="ECO:0000256" key="1">
    <source>
        <dbReference type="SAM" id="MobiDB-lite"/>
    </source>
</evidence>